<dbReference type="PROSITE" id="PS50995">
    <property type="entry name" value="HTH_MARR_2"/>
    <property type="match status" value="1"/>
</dbReference>
<dbReference type="InterPro" id="IPR052526">
    <property type="entry name" value="HTH-type_Bedaq_tolerance"/>
</dbReference>
<evidence type="ECO:0000313" key="3">
    <source>
        <dbReference type="Proteomes" id="UP001550628"/>
    </source>
</evidence>
<feature type="domain" description="HTH marR-type" evidence="1">
    <location>
        <begin position="10"/>
        <end position="144"/>
    </location>
</feature>
<sequence length="156" mass="16741">MQPNPVTDVDDTVVDLLVTAGRLTRAAGMLSVDDLPRATVRALAVLEEHGSLRVSEFARIDRTSQPTATALIARLVGEGYASRHRDPDDSRAVVVQLTPAGRARLAATRASMREALSGPLPGFDAERLTGLAADLRELLAAIRESAGHHTQSRKDR</sequence>
<evidence type="ECO:0000313" key="2">
    <source>
        <dbReference type="EMBL" id="MEU1955844.1"/>
    </source>
</evidence>
<dbReference type="SUPFAM" id="SSF46785">
    <property type="entry name" value="Winged helix' DNA-binding domain"/>
    <property type="match status" value="1"/>
</dbReference>
<proteinExistence type="predicted"/>
<dbReference type="InterPro" id="IPR036388">
    <property type="entry name" value="WH-like_DNA-bd_sf"/>
</dbReference>
<dbReference type="Gene3D" id="1.10.10.10">
    <property type="entry name" value="Winged helix-like DNA-binding domain superfamily/Winged helix DNA-binding domain"/>
    <property type="match status" value="1"/>
</dbReference>
<comment type="caution">
    <text evidence="2">The sequence shown here is derived from an EMBL/GenBank/DDBJ whole genome shotgun (WGS) entry which is preliminary data.</text>
</comment>
<protein>
    <submittedName>
        <fullName evidence="2">MarR family transcriptional regulator</fullName>
    </submittedName>
</protein>
<gene>
    <name evidence="2" type="ORF">ABZ510_28795</name>
</gene>
<keyword evidence="3" id="KW-1185">Reference proteome</keyword>
<dbReference type="Proteomes" id="UP001550628">
    <property type="component" value="Unassembled WGS sequence"/>
</dbReference>
<dbReference type="PANTHER" id="PTHR39515:SF2">
    <property type="entry name" value="HTH-TYPE TRANSCRIPTIONAL REGULATOR RV0880"/>
    <property type="match status" value="1"/>
</dbReference>
<dbReference type="Pfam" id="PF01047">
    <property type="entry name" value="MarR"/>
    <property type="match status" value="1"/>
</dbReference>
<accession>A0ABV2WY81</accession>
<organism evidence="2 3">
    <name type="scientific">Nocardia rhamnosiphila</name>
    <dbReference type="NCBI Taxonomy" id="426716"/>
    <lineage>
        <taxon>Bacteria</taxon>
        <taxon>Bacillati</taxon>
        <taxon>Actinomycetota</taxon>
        <taxon>Actinomycetes</taxon>
        <taxon>Mycobacteriales</taxon>
        <taxon>Nocardiaceae</taxon>
        <taxon>Nocardia</taxon>
    </lineage>
</organism>
<dbReference type="PANTHER" id="PTHR39515">
    <property type="entry name" value="CONSERVED PROTEIN"/>
    <property type="match status" value="1"/>
</dbReference>
<dbReference type="InterPro" id="IPR036390">
    <property type="entry name" value="WH_DNA-bd_sf"/>
</dbReference>
<dbReference type="RefSeq" id="WP_356957451.1">
    <property type="nucleotide sequence ID" value="NZ_JBEXYG010000003.1"/>
</dbReference>
<dbReference type="InterPro" id="IPR000835">
    <property type="entry name" value="HTH_MarR-typ"/>
</dbReference>
<dbReference type="SMART" id="SM00347">
    <property type="entry name" value="HTH_MARR"/>
    <property type="match status" value="1"/>
</dbReference>
<dbReference type="EMBL" id="JBEYBF010000028">
    <property type="protein sequence ID" value="MEU1955844.1"/>
    <property type="molecule type" value="Genomic_DNA"/>
</dbReference>
<reference evidence="2 3" key="1">
    <citation type="submission" date="2024-06" db="EMBL/GenBank/DDBJ databases">
        <title>The Natural Products Discovery Center: Release of the First 8490 Sequenced Strains for Exploring Actinobacteria Biosynthetic Diversity.</title>
        <authorList>
            <person name="Kalkreuter E."/>
            <person name="Kautsar S.A."/>
            <person name="Yang D."/>
            <person name="Bader C.D."/>
            <person name="Teijaro C.N."/>
            <person name="Fluegel L."/>
            <person name="Davis C.M."/>
            <person name="Simpson J.R."/>
            <person name="Lauterbach L."/>
            <person name="Steele A.D."/>
            <person name="Gui C."/>
            <person name="Meng S."/>
            <person name="Li G."/>
            <person name="Viehrig K."/>
            <person name="Ye F."/>
            <person name="Su P."/>
            <person name="Kiefer A.F."/>
            <person name="Nichols A."/>
            <person name="Cepeda A.J."/>
            <person name="Yan W."/>
            <person name="Fan B."/>
            <person name="Jiang Y."/>
            <person name="Adhikari A."/>
            <person name="Zheng C.-J."/>
            <person name="Schuster L."/>
            <person name="Cowan T.M."/>
            <person name="Smanski M.J."/>
            <person name="Chevrette M.G."/>
            <person name="De Carvalho L.P.S."/>
            <person name="Shen B."/>
        </authorList>
    </citation>
    <scope>NUCLEOTIDE SEQUENCE [LARGE SCALE GENOMIC DNA]</scope>
    <source>
        <strain evidence="2 3">NPDC019708</strain>
    </source>
</reference>
<name>A0ABV2WY81_9NOCA</name>
<evidence type="ECO:0000259" key="1">
    <source>
        <dbReference type="PROSITE" id="PS50995"/>
    </source>
</evidence>